<keyword evidence="4" id="KW-0503">Monooxygenase</keyword>
<dbReference type="EMBL" id="AQPF01000026">
    <property type="protein sequence ID" value="KAF0804695.1"/>
    <property type="molecule type" value="Genomic_DNA"/>
</dbReference>
<evidence type="ECO:0000313" key="5">
    <source>
        <dbReference type="Proteomes" id="UP000771797"/>
    </source>
</evidence>
<evidence type="ECO:0000256" key="2">
    <source>
        <dbReference type="ARBA" id="ARBA00022827"/>
    </source>
</evidence>
<dbReference type="PANTHER" id="PTHR42877">
    <property type="entry name" value="L-ORNITHINE N(5)-MONOOXYGENASE-RELATED"/>
    <property type="match status" value="1"/>
</dbReference>
<dbReference type="SUPFAM" id="SSF51905">
    <property type="entry name" value="FAD/NAD(P)-binding domain"/>
    <property type="match status" value="1"/>
</dbReference>
<organism evidence="4 5">
    <name type="scientific">Alcanivorax xiamenensis</name>
    <dbReference type="NCBI Taxonomy" id="1177156"/>
    <lineage>
        <taxon>Bacteria</taxon>
        <taxon>Pseudomonadati</taxon>
        <taxon>Pseudomonadota</taxon>
        <taxon>Gammaproteobacteria</taxon>
        <taxon>Oceanospirillales</taxon>
        <taxon>Alcanivoracaceae</taxon>
        <taxon>Alcanivorax</taxon>
    </lineage>
</organism>
<protein>
    <submittedName>
        <fullName evidence="4">Monooxygenase flavin-binding family protein</fullName>
    </submittedName>
</protein>
<evidence type="ECO:0000256" key="3">
    <source>
        <dbReference type="ARBA" id="ARBA00023002"/>
    </source>
</evidence>
<dbReference type="InterPro" id="IPR036188">
    <property type="entry name" value="FAD/NAD-bd_sf"/>
</dbReference>
<accession>A0ABQ6Y5X4</accession>
<dbReference type="GO" id="GO:0004497">
    <property type="term" value="F:monooxygenase activity"/>
    <property type="evidence" value="ECO:0007669"/>
    <property type="project" value="UniProtKB-KW"/>
</dbReference>
<gene>
    <name evidence="4" type="ORF">A6D6_02847</name>
</gene>
<dbReference type="InterPro" id="IPR051209">
    <property type="entry name" value="FAD-bind_Monooxygenase_sf"/>
</dbReference>
<keyword evidence="5" id="KW-1185">Reference proteome</keyword>
<evidence type="ECO:0000256" key="1">
    <source>
        <dbReference type="ARBA" id="ARBA00022630"/>
    </source>
</evidence>
<proteinExistence type="predicted"/>
<dbReference type="Pfam" id="PF00743">
    <property type="entry name" value="FMO-like"/>
    <property type="match status" value="1"/>
</dbReference>
<dbReference type="RefSeq" id="WP_159661116.1">
    <property type="nucleotide sequence ID" value="NZ_AQPF01000026.1"/>
</dbReference>
<dbReference type="InterPro" id="IPR020946">
    <property type="entry name" value="Flavin_mOase-like"/>
</dbReference>
<keyword evidence="1" id="KW-0285">Flavoprotein</keyword>
<name>A0ABQ6Y5X4_9GAMM</name>
<comment type="caution">
    <text evidence="4">The sequence shown here is derived from an EMBL/GenBank/DDBJ whole genome shotgun (WGS) entry which is preliminary data.</text>
</comment>
<keyword evidence="2" id="KW-0274">FAD</keyword>
<dbReference type="Gene3D" id="3.50.50.60">
    <property type="entry name" value="FAD/NAD(P)-binding domain"/>
    <property type="match status" value="2"/>
</dbReference>
<evidence type="ECO:0000313" key="4">
    <source>
        <dbReference type="EMBL" id="KAF0804695.1"/>
    </source>
</evidence>
<keyword evidence="3" id="KW-0560">Oxidoreductase</keyword>
<sequence length="512" mass="58876">MNSKVNLDVGDPTDLTTKVAIVGGGFGGLCMAIKLREAGIDDFVVLEKAAGVGGTWRENTYPGAACDVQSHMYSYSFEGNPDWSRRYSGWREIQEYILRVTDKHQLRGNIRFNSEVEEAHFDEKRARWTLRLTDGTRVDCQHWVLATGPLHVPSIPEFPGLENFKGKVFHSSQWDHDYDLGGKKVVSVGTGASAIQYVPEIAPKVDQLTVVQRTPGWIVPRDERAYSQRDKNWFRRFPLLRKLHRARLYWSNESRVLPIFHPRLASLLEPLVKQFIRYQVKDKDTARKLTPNYRLGCKRIMISNRYYPTFNRPNVELVTEGVKEIREHSIVFSDGSEREMDCLVLGTGFVVDPRIYMKDFEITGLPGHRLQDDWRNASEAYLGVSVAGYPNMFQMVGPNTGLGHNSIIFMIECQARYIVDAIRTVARRGADYLDVKRSDMDAFNDQLQMDLKGTVWQSGGCSSWYQQADGRNVAIWPYSTWRYWLKTRSLDESVYRWEKVAERQPQGEPVRV</sequence>
<reference evidence="4 5" key="1">
    <citation type="submission" date="2012-09" db="EMBL/GenBank/DDBJ databases">
        <title>Genome Sequence of alkane-degrading Bacterium Alcanivorax sp. 6-D-6.</title>
        <authorList>
            <person name="Lai Q."/>
            <person name="Shao Z."/>
        </authorList>
    </citation>
    <scope>NUCLEOTIDE SEQUENCE [LARGE SCALE GENOMIC DNA]</scope>
    <source>
        <strain evidence="4 5">6-D-6</strain>
    </source>
</reference>
<dbReference type="Proteomes" id="UP000771797">
    <property type="component" value="Unassembled WGS sequence"/>
</dbReference>
<dbReference type="PANTHER" id="PTHR42877:SF4">
    <property type="entry name" value="FAD_NAD(P)-BINDING DOMAIN-CONTAINING PROTEIN-RELATED"/>
    <property type="match status" value="1"/>
</dbReference>